<evidence type="ECO:0000259" key="2">
    <source>
        <dbReference type="PROSITE" id="PS50943"/>
    </source>
</evidence>
<dbReference type="eggNOG" id="COG1426">
    <property type="taxonomic scope" value="Bacteria"/>
</dbReference>
<dbReference type="Gene3D" id="1.10.10.2910">
    <property type="match status" value="1"/>
</dbReference>
<dbReference type="InterPro" id="IPR010359">
    <property type="entry name" value="IrrE_HExxH"/>
</dbReference>
<gene>
    <name evidence="3" type="ordered locus">Npun_F5445</name>
</gene>
<dbReference type="EMBL" id="CP001037">
    <property type="protein sequence ID" value="ACC83752.1"/>
    <property type="molecule type" value="Genomic_DNA"/>
</dbReference>
<dbReference type="PROSITE" id="PS50943">
    <property type="entry name" value="HTH_CROC1"/>
    <property type="match status" value="1"/>
</dbReference>
<dbReference type="HOGENOM" id="CLU_725290_0_0_3"/>
<keyword evidence="4" id="KW-1185">Reference proteome</keyword>
<dbReference type="KEGG" id="npu:Npun_F5445"/>
<protein>
    <recommendedName>
        <fullName evidence="2">HTH cro/C1-type domain-containing protein</fullName>
    </recommendedName>
</protein>
<dbReference type="Gene3D" id="1.10.260.40">
    <property type="entry name" value="lambda repressor-like DNA-binding domains"/>
    <property type="match status" value="1"/>
</dbReference>
<accession>B2J5M0</accession>
<comment type="similarity">
    <text evidence="1">Belongs to the short-chain fatty acyl-CoA assimilation regulator (ScfR) family.</text>
</comment>
<dbReference type="InterPro" id="IPR010982">
    <property type="entry name" value="Lambda_DNA-bd_dom_sf"/>
</dbReference>
<proteinExistence type="inferred from homology"/>
<dbReference type="EnsemblBacteria" id="ACC83752">
    <property type="protein sequence ID" value="ACC83752"/>
    <property type="gene ID" value="Npun_F5445"/>
</dbReference>
<reference evidence="3 4" key="2">
    <citation type="journal article" date="2013" name="Plant Physiol.">
        <title>A Nostoc punctiforme Sugar Transporter Necessary to Establish a Cyanobacterium-Plant Symbiosis.</title>
        <authorList>
            <person name="Ekman M."/>
            <person name="Picossi S."/>
            <person name="Campbell E.L."/>
            <person name="Meeks J.C."/>
            <person name="Flores E."/>
        </authorList>
    </citation>
    <scope>NUCLEOTIDE SEQUENCE [LARGE SCALE GENOMIC DNA]</scope>
    <source>
        <strain evidence="4">ATCC 29133 / PCC 73102</strain>
    </source>
</reference>
<dbReference type="PANTHER" id="PTHR43236">
    <property type="entry name" value="ANTITOXIN HIGA1"/>
    <property type="match status" value="1"/>
</dbReference>
<organism evidence="3 4">
    <name type="scientific">Nostoc punctiforme (strain ATCC 29133 / PCC 73102)</name>
    <dbReference type="NCBI Taxonomy" id="63737"/>
    <lineage>
        <taxon>Bacteria</taxon>
        <taxon>Bacillati</taxon>
        <taxon>Cyanobacteriota</taxon>
        <taxon>Cyanophyceae</taxon>
        <taxon>Nostocales</taxon>
        <taxon>Nostocaceae</taxon>
        <taxon>Nostoc</taxon>
    </lineage>
</organism>
<evidence type="ECO:0000256" key="1">
    <source>
        <dbReference type="ARBA" id="ARBA00007227"/>
    </source>
</evidence>
<dbReference type="SMART" id="SM00530">
    <property type="entry name" value="HTH_XRE"/>
    <property type="match status" value="1"/>
</dbReference>
<dbReference type="Pfam" id="PF01381">
    <property type="entry name" value="HTH_3"/>
    <property type="match status" value="1"/>
</dbReference>
<evidence type="ECO:0000313" key="4">
    <source>
        <dbReference type="Proteomes" id="UP000001191"/>
    </source>
</evidence>
<dbReference type="GO" id="GO:0003677">
    <property type="term" value="F:DNA binding"/>
    <property type="evidence" value="ECO:0007669"/>
    <property type="project" value="InterPro"/>
</dbReference>
<dbReference type="RefSeq" id="WP_012411698.1">
    <property type="nucleotide sequence ID" value="NC_010628.1"/>
</dbReference>
<dbReference type="SUPFAM" id="SSF47413">
    <property type="entry name" value="lambda repressor-like DNA-binding domains"/>
    <property type="match status" value="1"/>
</dbReference>
<dbReference type="Proteomes" id="UP000001191">
    <property type="component" value="Chromosome"/>
</dbReference>
<evidence type="ECO:0000313" key="3">
    <source>
        <dbReference type="EMBL" id="ACC83752.1"/>
    </source>
</evidence>
<dbReference type="PANTHER" id="PTHR43236:SF1">
    <property type="entry name" value="BLL7220 PROTEIN"/>
    <property type="match status" value="1"/>
</dbReference>
<dbReference type="InterPro" id="IPR001387">
    <property type="entry name" value="Cro/C1-type_HTH"/>
</dbReference>
<dbReference type="OrthoDB" id="42613at2"/>
<dbReference type="InterPro" id="IPR052345">
    <property type="entry name" value="Rad_response_metalloprotease"/>
</dbReference>
<dbReference type="AlphaFoldDB" id="B2J5M0"/>
<feature type="domain" description="HTH cro/C1-type" evidence="2">
    <location>
        <begin position="12"/>
        <end position="66"/>
    </location>
</feature>
<dbReference type="STRING" id="63737.Npun_F5445"/>
<dbReference type="PhylomeDB" id="B2J5M0"/>
<name>B2J5M0_NOSP7</name>
<sequence length="381" mass="43869">MSFDLALFSSKLRRCREQFEKSLVEVTTATGIPENILAALENGERQPTGDEVLIFADYYLCDYQFFISNERVASFDQTETLFRRYGEEFSKEDRLAVQEFLFLCECEDFLLKLVQTHIYKPFSFIKRGNYYIGHGKEAAKALRKHLGYASNAVRMDVYEDFRSLGFHIFRRQLGNSNISGLFIKHPTAGKCILVNYSEDIYRQRFTAAHESAHGILDDEQEFVISLKTDKKNLVEVRANNFASDYLMPPEFLQKIPDSQTWTPEKAIEWANKLKVSTEALANALKSANFISENVEIQIKAVRVPRDLKVDPELPESLSFGSRQRREKLLKRGLSNFYVGLCFDVYEQGFISAGRVAEMLLVSKYELTEIASIYGRTIRYGD</sequence>
<dbReference type="eggNOG" id="COG2856">
    <property type="taxonomic scope" value="Bacteria"/>
</dbReference>
<dbReference type="Pfam" id="PF06114">
    <property type="entry name" value="Peptidase_M78"/>
    <property type="match status" value="1"/>
</dbReference>
<dbReference type="CDD" id="cd00093">
    <property type="entry name" value="HTH_XRE"/>
    <property type="match status" value="1"/>
</dbReference>
<reference evidence="4" key="1">
    <citation type="submission" date="2008-04" db="EMBL/GenBank/DDBJ databases">
        <title>Complete sequence of chromosome of Nostoc punctiforme ATCC 29133.</title>
        <authorList>
            <consortium name="US DOE Joint Genome Institute"/>
            <person name="Copeland A."/>
            <person name="Lucas S."/>
            <person name="Lapidus A."/>
            <person name="Glavina del Rio T."/>
            <person name="Dalin E."/>
            <person name="Tice H."/>
            <person name="Pitluck S."/>
            <person name="Chain P."/>
            <person name="Malfatti S."/>
            <person name="Shin M."/>
            <person name="Vergez L."/>
            <person name="Schmutz J."/>
            <person name="Larimer F."/>
            <person name="Land M."/>
            <person name="Hauser L."/>
            <person name="Kyrpides N."/>
            <person name="Kim E."/>
            <person name="Meeks J.C."/>
            <person name="Elhai J."/>
            <person name="Campbell E.L."/>
            <person name="Thiel T."/>
            <person name="Longmire J."/>
            <person name="Potts M."/>
            <person name="Atlas R."/>
        </authorList>
    </citation>
    <scope>NUCLEOTIDE SEQUENCE [LARGE SCALE GENOMIC DNA]</scope>
    <source>
        <strain evidence="4">ATCC 29133 / PCC 73102</strain>
    </source>
</reference>